<gene>
    <name evidence="5" type="ORF">V5O48_002898</name>
</gene>
<feature type="region of interest" description="Disordered" evidence="4">
    <location>
        <begin position="396"/>
        <end position="435"/>
    </location>
</feature>
<evidence type="ECO:0000256" key="3">
    <source>
        <dbReference type="ARBA" id="ARBA00023242"/>
    </source>
</evidence>
<dbReference type="Proteomes" id="UP001465976">
    <property type="component" value="Unassembled WGS sequence"/>
</dbReference>
<comment type="subcellular location">
    <subcellularLocation>
        <location evidence="1">Nucleus</location>
    </subcellularLocation>
</comment>
<feature type="region of interest" description="Disordered" evidence="4">
    <location>
        <begin position="278"/>
        <end position="368"/>
    </location>
</feature>
<feature type="region of interest" description="Disordered" evidence="4">
    <location>
        <begin position="449"/>
        <end position="534"/>
    </location>
</feature>
<keyword evidence="6" id="KW-1185">Reference proteome</keyword>
<feature type="compositionally biased region" description="Polar residues" evidence="4">
    <location>
        <begin position="76"/>
        <end position="94"/>
    </location>
</feature>
<evidence type="ECO:0000256" key="4">
    <source>
        <dbReference type="SAM" id="MobiDB-lite"/>
    </source>
</evidence>
<evidence type="ECO:0000256" key="1">
    <source>
        <dbReference type="ARBA" id="ARBA00004123"/>
    </source>
</evidence>
<dbReference type="InterPro" id="IPR019148">
    <property type="entry name" value="Nuclear_protein_DGCR14_ESS-2"/>
</dbReference>
<protein>
    <submittedName>
        <fullName evidence="5">Uncharacterized protein</fullName>
    </submittedName>
</protein>
<dbReference type="PANTHER" id="PTHR12940">
    <property type="entry name" value="ES-2 PROTEIN - RELATED"/>
    <property type="match status" value="1"/>
</dbReference>
<feature type="compositionally biased region" description="Basic and acidic residues" evidence="4">
    <location>
        <begin position="296"/>
        <end position="313"/>
    </location>
</feature>
<reference evidence="5 6" key="1">
    <citation type="submission" date="2024-02" db="EMBL/GenBank/DDBJ databases">
        <title>A draft genome for the cacao thread blight pathogen Marasmius crinis-equi.</title>
        <authorList>
            <person name="Cohen S.P."/>
            <person name="Baruah I.K."/>
            <person name="Amoako-Attah I."/>
            <person name="Bukari Y."/>
            <person name="Meinhardt L.W."/>
            <person name="Bailey B.A."/>
        </authorList>
    </citation>
    <scope>NUCLEOTIDE SEQUENCE [LARGE SCALE GENOMIC DNA]</scope>
    <source>
        <strain evidence="5 6">GH-76</strain>
    </source>
</reference>
<dbReference type="Pfam" id="PF09751">
    <property type="entry name" value="Es2"/>
    <property type="match status" value="1"/>
</dbReference>
<evidence type="ECO:0000313" key="5">
    <source>
        <dbReference type="EMBL" id="KAL0579115.1"/>
    </source>
</evidence>
<feature type="region of interest" description="Disordered" evidence="4">
    <location>
        <begin position="76"/>
        <end position="121"/>
    </location>
</feature>
<feature type="compositionally biased region" description="Basic and acidic residues" evidence="4">
    <location>
        <begin position="512"/>
        <end position="521"/>
    </location>
</feature>
<evidence type="ECO:0000256" key="2">
    <source>
        <dbReference type="ARBA" id="ARBA00009072"/>
    </source>
</evidence>
<feature type="compositionally biased region" description="Basic and acidic residues" evidence="4">
    <location>
        <begin position="233"/>
        <end position="253"/>
    </location>
</feature>
<organism evidence="5 6">
    <name type="scientific">Marasmius crinis-equi</name>
    <dbReference type="NCBI Taxonomy" id="585013"/>
    <lineage>
        <taxon>Eukaryota</taxon>
        <taxon>Fungi</taxon>
        <taxon>Dikarya</taxon>
        <taxon>Basidiomycota</taxon>
        <taxon>Agaricomycotina</taxon>
        <taxon>Agaricomycetes</taxon>
        <taxon>Agaricomycetidae</taxon>
        <taxon>Agaricales</taxon>
        <taxon>Marasmiineae</taxon>
        <taxon>Marasmiaceae</taxon>
        <taxon>Marasmius</taxon>
    </lineage>
</organism>
<sequence>MSLSKVDSTPAPERSLNRQVVLEEDEYTAALSDIIARDFFPSLVHLDATNEYLDALNSRDPHLINATVRRLEQISSTPIHSTQRQVLQTPSQTPYAAGPSDTPLRTPLHAGEPPTKRARYDSDLRLDEFQARYTSEDNSSFTQILDEENRQRREKWGWAWEAQKRVEEQRGKMIEARERMLIEPPPAPGVIEKLVIEAPKPAGLLTDGKEGEGSKEDTSGGEDEREKDEEAEEAGKDKGKGKEVVLRKPVEGKEIDVMAPKKDKRVAGVDGWKFKASVHPMARNALMFPPDADTSPYHEKPRTDTVPKGEERTILYSSTRLPEQEESSDGPQSLSAPPSPTRSRIDAAIQGTPYRPRSPTTNNFSYVPVVPSPTPSELGPAAVKQLMTWGTLNATPRIISRSDDPAEDMPPPSTPFRISEPSSREALSHRLSSKAAKSLRAKAGLLGLGLGTPGSSSSKKGTTLPPFATPRRAEAGGNLTPAGKRLLTRTTMGTLASRRAEAMERTAGWDGGKAKERDMNRVRWTPTPGPVSGR</sequence>
<name>A0ABR3FUE1_9AGAR</name>
<comment type="caution">
    <text evidence="5">The sequence shown here is derived from an EMBL/GenBank/DDBJ whole genome shotgun (WGS) entry which is preliminary data.</text>
</comment>
<feature type="compositionally biased region" description="Basic and acidic residues" evidence="4">
    <location>
        <begin position="207"/>
        <end position="224"/>
    </location>
</feature>
<feature type="region of interest" description="Disordered" evidence="4">
    <location>
        <begin position="202"/>
        <end position="253"/>
    </location>
</feature>
<proteinExistence type="inferred from homology"/>
<comment type="similarity">
    <text evidence="2">Belongs to the ESS2 family.</text>
</comment>
<dbReference type="PANTHER" id="PTHR12940:SF0">
    <property type="entry name" value="SPLICING FACTOR ESS-2 HOMOLOG"/>
    <property type="match status" value="1"/>
</dbReference>
<feature type="compositionally biased region" description="Low complexity" evidence="4">
    <location>
        <begin position="453"/>
        <end position="466"/>
    </location>
</feature>
<accession>A0ABR3FUE1</accession>
<keyword evidence="3" id="KW-0539">Nucleus</keyword>
<evidence type="ECO:0000313" key="6">
    <source>
        <dbReference type="Proteomes" id="UP001465976"/>
    </source>
</evidence>
<dbReference type="EMBL" id="JBAHYK010000071">
    <property type="protein sequence ID" value="KAL0579115.1"/>
    <property type="molecule type" value="Genomic_DNA"/>
</dbReference>